<evidence type="ECO:0000313" key="1">
    <source>
        <dbReference type="EMBL" id="CEK93085.1"/>
    </source>
</evidence>
<gene>
    <name evidence="1" type="primary">ORF191912</name>
</gene>
<name>A0A0B7BLS6_9EUPU</name>
<reference evidence="1" key="1">
    <citation type="submission" date="2014-12" db="EMBL/GenBank/DDBJ databases">
        <title>Insight into the proteome of Arion vulgaris.</title>
        <authorList>
            <person name="Aradska J."/>
            <person name="Bulat T."/>
            <person name="Smidak R."/>
            <person name="Sarate P."/>
            <person name="Gangsoo J."/>
            <person name="Sialana F."/>
            <person name="Bilban M."/>
            <person name="Lubec G."/>
        </authorList>
    </citation>
    <scope>NUCLEOTIDE SEQUENCE</scope>
    <source>
        <tissue evidence="1">Skin</tissue>
    </source>
</reference>
<proteinExistence type="predicted"/>
<sequence length="49" mass="5719">CLEHIVITGKFEGRRERERQREKIVDSLTLQHGRAPASEMIAKTRDKDL</sequence>
<feature type="non-terminal residue" evidence="1">
    <location>
        <position position="1"/>
    </location>
</feature>
<dbReference type="AlphaFoldDB" id="A0A0B7BLS6"/>
<accession>A0A0B7BLS6</accession>
<dbReference type="EMBL" id="HACG01046220">
    <property type="protein sequence ID" value="CEK93085.1"/>
    <property type="molecule type" value="Transcribed_RNA"/>
</dbReference>
<protein>
    <submittedName>
        <fullName evidence="1">Uncharacterized protein</fullName>
    </submittedName>
</protein>
<organism evidence="1">
    <name type="scientific">Arion vulgaris</name>
    <dbReference type="NCBI Taxonomy" id="1028688"/>
    <lineage>
        <taxon>Eukaryota</taxon>
        <taxon>Metazoa</taxon>
        <taxon>Spiralia</taxon>
        <taxon>Lophotrochozoa</taxon>
        <taxon>Mollusca</taxon>
        <taxon>Gastropoda</taxon>
        <taxon>Heterobranchia</taxon>
        <taxon>Euthyneura</taxon>
        <taxon>Panpulmonata</taxon>
        <taxon>Eupulmonata</taxon>
        <taxon>Stylommatophora</taxon>
        <taxon>Helicina</taxon>
        <taxon>Arionoidea</taxon>
        <taxon>Arionidae</taxon>
        <taxon>Arion</taxon>
    </lineage>
</organism>